<protein>
    <submittedName>
        <fullName evidence="1">Uncharacterized protein</fullName>
    </submittedName>
</protein>
<reference evidence="1" key="1">
    <citation type="submission" date="2022-02" db="EMBL/GenBank/DDBJ databases">
        <title>Paenibacillus sp. MBLB1832 Whole Genome Shotgun Sequencing.</title>
        <authorList>
            <person name="Hwang C.Y."/>
            <person name="Cho E.-S."/>
            <person name="Seo M.-J."/>
        </authorList>
    </citation>
    <scope>NUCLEOTIDE SEQUENCE</scope>
    <source>
        <strain evidence="1">MBLB1832</strain>
    </source>
</reference>
<dbReference type="Proteomes" id="UP001304650">
    <property type="component" value="Chromosome"/>
</dbReference>
<evidence type="ECO:0000313" key="2">
    <source>
        <dbReference type="Proteomes" id="UP001304650"/>
    </source>
</evidence>
<keyword evidence="2" id="KW-1185">Reference proteome</keyword>
<dbReference type="KEGG" id="proo:MJB10_08230"/>
<dbReference type="EMBL" id="CP130319">
    <property type="protein sequence ID" value="WNR46066.1"/>
    <property type="molecule type" value="Genomic_DNA"/>
</dbReference>
<dbReference type="AlphaFoldDB" id="A0AA96LRU3"/>
<dbReference type="RefSeq" id="WP_314803350.1">
    <property type="nucleotide sequence ID" value="NZ_CP130319.1"/>
</dbReference>
<proteinExistence type="predicted"/>
<evidence type="ECO:0000313" key="1">
    <source>
        <dbReference type="EMBL" id="WNR46066.1"/>
    </source>
</evidence>
<name>A0AA96LRU3_9BACL</name>
<accession>A0AA96LRU3</accession>
<gene>
    <name evidence="1" type="ORF">MJB10_08230</name>
</gene>
<organism evidence="1 2">
    <name type="scientific">Paenibacillus roseopurpureus</name>
    <dbReference type="NCBI Taxonomy" id="2918901"/>
    <lineage>
        <taxon>Bacteria</taxon>
        <taxon>Bacillati</taxon>
        <taxon>Bacillota</taxon>
        <taxon>Bacilli</taxon>
        <taxon>Bacillales</taxon>
        <taxon>Paenibacillaceae</taxon>
        <taxon>Paenibacillus</taxon>
    </lineage>
</organism>
<sequence length="286" mass="32088">MSHHRKTRHYPLLICGTSFAGIGAGVAIGKDAFLVERSSSVGHEFIGAIHPGVARDKLPNSTFARELQEEMLDRNLLGEDGTIHLPGVHPVLCKHIHDQALHVQFMTEILAVERLPQGGFEVEIFHSGGLETIHVNEILDTTSTRLSTPQNLYTSTDKKSLNAYLHHAENDAHTPEPFHEEMSIVHGRFPTEIIVKLTLDAEIEWPEARKMLHDLWASRPKEWSSYTLAAVADQFEMKVPAGPFELEKGWNWLPSIGFENPLEALDQGYMFLINKEELTHAAIQKG</sequence>